<proteinExistence type="predicted"/>
<protein>
    <submittedName>
        <fullName evidence="1">Uncharacterized protein</fullName>
    </submittedName>
</protein>
<accession>A0ACC1MTN1</accession>
<organism evidence="1 2">
    <name type="scientific">Xylaria curta</name>
    <dbReference type="NCBI Taxonomy" id="42375"/>
    <lineage>
        <taxon>Eukaryota</taxon>
        <taxon>Fungi</taxon>
        <taxon>Dikarya</taxon>
        <taxon>Ascomycota</taxon>
        <taxon>Pezizomycotina</taxon>
        <taxon>Sordariomycetes</taxon>
        <taxon>Xylariomycetidae</taxon>
        <taxon>Xylariales</taxon>
        <taxon>Xylariaceae</taxon>
        <taxon>Xylaria</taxon>
    </lineage>
</organism>
<comment type="caution">
    <text evidence="1">The sequence shown here is derived from an EMBL/GenBank/DDBJ whole genome shotgun (WGS) entry which is preliminary data.</text>
</comment>
<name>A0ACC1MTN1_9PEZI</name>
<evidence type="ECO:0000313" key="2">
    <source>
        <dbReference type="Proteomes" id="UP001143856"/>
    </source>
</evidence>
<evidence type="ECO:0000313" key="1">
    <source>
        <dbReference type="EMBL" id="KAJ2969711.1"/>
    </source>
</evidence>
<sequence>MHVACRYNRYGVLVQLLTHDASINVTDSIGRTPLHIACRFASISVVSALVHHGAGVGLVDSQGNTPLHELLNRPYPESVSTLREFRDVLVCNGADPHVVTPALSPSHQSKRHHREEIRQLFSVEPTDGLYNWPQRPAFGEMT</sequence>
<keyword evidence="2" id="KW-1185">Reference proteome</keyword>
<dbReference type="Proteomes" id="UP001143856">
    <property type="component" value="Unassembled WGS sequence"/>
</dbReference>
<reference evidence="1" key="1">
    <citation type="submission" date="2022-10" db="EMBL/GenBank/DDBJ databases">
        <title>Genome Sequence of Xylaria curta.</title>
        <authorList>
            <person name="Buettner E."/>
        </authorList>
    </citation>
    <scope>NUCLEOTIDE SEQUENCE</scope>
    <source>
        <strain evidence="1">Babe10</strain>
    </source>
</reference>
<dbReference type="EMBL" id="JAPDGR010003926">
    <property type="protein sequence ID" value="KAJ2969711.1"/>
    <property type="molecule type" value="Genomic_DNA"/>
</dbReference>
<gene>
    <name evidence="1" type="ORF">NUW58_g9916</name>
</gene>